<name>A0ABP3VUN0_CLOSU</name>
<gene>
    <name evidence="1" type="ORF">GCM10008908_09110</name>
</gene>
<dbReference type="RefSeq" id="WP_343824030.1">
    <property type="nucleotide sequence ID" value="NZ_BAAACI010000001.1"/>
</dbReference>
<reference evidence="2" key="1">
    <citation type="journal article" date="2019" name="Int. J. Syst. Evol. Microbiol.">
        <title>The Global Catalogue of Microorganisms (GCM) 10K type strain sequencing project: providing services to taxonomists for standard genome sequencing and annotation.</title>
        <authorList>
            <consortium name="The Broad Institute Genomics Platform"/>
            <consortium name="The Broad Institute Genome Sequencing Center for Infectious Disease"/>
            <person name="Wu L."/>
            <person name="Ma J."/>
        </authorList>
    </citation>
    <scope>NUCLEOTIDE SEQUENCE [LARGE SCALE GENOMIC DNA]</scope>
    <source>
        <strain evidence="2">JCM 1417</strain>
    </source>
</reference>
<evidence type="ECO:0000313" key="2">
    <source>
        <dbReference type="Proteomes" id="UP001501047"/>
    </source>
</evidence>
<evidence type="ECO:0008006" key="3">
    <source>
        <dbReference type="Google" id="ProtNLM"/>
    </source>
</evidence>
<proteinExistence type="predicted"/>
<accession>A0ABP3VUN0</accession>
<dbReference type="EMBL" id="BAAACI010000001">
    <property type="protein sequence ID" value="GAA0768582.1"/>
    <property type="molecule type" value="Genomic_DNA"/>
</dbReference>
<organism evidence="1 2">
    <name type="scientific">Clostridium subterminale</name>
    <dbReference type="NCBI Taxonomy" id="1550"/>
    <lineage>
        <taxon>Bacteria</taxon>
        <taxon>Bacillati</taxon>
        <taxon>Bacillota</taxon>
        <taxon>Clostridia</taxon>
        <taxon>Eubacteriales</taxon>
        <taxon>Clostridiaceae</taxon>
        <taxon>Clostridium</taxon>
    </lineage>
</organism>
<evidence type="ECO:0000313" key="1">
    <source>
        <dbReference type="EMBL" id="GAA0768582.1"/>
    </source>
</evidence>
<sequence length="188" mass="21043">MSDIKDMNILVDSAVLYYGTFDLTTGLDTVMTTIKDKELGLAKGSLKFEAKPEIRDIEHCGALERKIAGLQRVMKWDVKAEAEILDFNKTVLEASLIKKVENTSTKFDVYEPSDTIDVADYKDLLIVGQKHGSSDPIIIHILNSYNAEGIGFETKDNDEASTAMTFNGCYKFNSNEKPFRVYMPKAVI</sequence>
<dbReference type="Proteomes" id="UP001501047">
    <property type="component" value="Unassembled WGS sequence"/>
</dbReference>
<comment type="caution">
    <text evidence="1">The sequence shown here is derived from an EMBL/GenBank/DDBJ whole genome shotgun (WGS) entry which is preliminary data.</text>
</comment>
<protein>
    <recommendedName>
        <fullName evidence="3">Phage tail protein</fullName>
    </recommendedName>
</protein>
<keyword evidence="2" id="KW-1185">Reference proteome</keyword>